<dbReference type="EMBL" id="JAQJAN010000023">
    <property type="protein sequence ID" value="KAJ5703347.1"/>
    <property type="molecule type" value="Genomic_DNA"/>
</dbReference>
<dbReference type="Proteomes" id="UP001215712">
    <property type="component" value="Unassembled WGS sequence"/>
</dbReference>
<comment type="caution">
    <text evidence="1">The sequence shown here is derived from an EMBL/GenBank/DDBJ whole genome shotgun (WGS) entry which is preliminary data.</text>
</comment>
<reference evidence="1" key="1">
    <citation type="journal article" date="2023" name="IMA Fungus">
        <title>Comparative genomic study of the Penicillium genus elucidates a diverse pangenome and 15 lateral gene transfer events.</title>
        <authorList>
            <person name="Petersen C."/>
            <person name="Sorensen T."/>
            <person name="Nielsen M.R."/>
            <person name="Sondergaard T.E."/>
            <person name="Sorensen J.L."/>
            <person name="Fitzpatrick D.A."/>
            <person name="Frisvad J.C."/>
            <person name="Nielsen K.L."/>
        </authorList>
    </citation>
    <scope>NUCLEOTIDE SEQUENCE</scope>
    <source>
        <strain evidence="1">IBT 17514</strain>
    </source>
</reference>
<proteinExistence type="predicted"/>
<accession>A0AAD6HAF5</accession>
<evidence type="ECO:0000313" key="1">
    <source>
        <dbReference type="EMBL" id="KAJ5703347.1"/>
    </source>
</evidence>
<evidence type="ECO:0000313" key="2">
    <source>
        <dbReference type="Proteomes" id="UP001215712"/>
    </source>
</evidence>
<keyword evidence="2" id="KW-1185">Reference proteome</keyword>
<organism evidence="1 2">
    <name type="scientific">Penicillium malachiteum</name>
    <dbReference type="NCBI Taxonomy" id="1324776"/>
    <lineage>
        <taxon>Eukaryota</taxon>
        <taxon>Fungi</taxon>
        <taxon>Dikarya</taxon>
        <taxon>Ascomycota</taxon>
        <taxon>Pezizomycotina</taxon>
        <taxon>Eurotiomycetes</taxon>
        <taxon>Eurotiomycetidae</taxon>
        <taxon>Eurotiales</taxon>
        <taxon>Aspergillaceae</taxon>
        <taxon>Penicillium</taxon>
    </lineage>
</organism>
<dbReference type="AlphaFoldDB" id="A0AAD6HAF5"/>
<name>A0AAD6HAF5_9EURO</name>
<gene>
    <name evidence="1" type="ORF">N7493_011736</name>
</gene>
<reference evidence="1" key="2">
    <citation type="submission" date="2023-01" db="EMBL/GenBank/DDBJ databases">
        <authorList>
            <person name="Petersen C."/>
        </authorList>
    </citation>
    <scope>NUCLEOTIDE SEQUENCE</scope>
    <source>
        <strain evidence="1">IBT 17514</strain>
    </source>
</reference>
<evidence type="ECO:0008006" key="3">
    <source>
        <dbReference type="Google" id="ProtNLM"/>
    </source>
</evidence>
<sequence length="418" mass="46836">MPVIKKGSAALRIDLAAPEAWTFAPGDTVIGDVVRCSSIFTTNADLKVYLRGRIQTTRTSLNNGNRYAADTKHHTYQAAVASEQILLAKRYPVFEGPLNIPDGGDPVSWSFTTEITPDPPRRIYGNIDIFYDYLPGSTLPGSAGSVAWIEYYLEAELRYHEEGHYGEKIITALQPITMRHRPLHEFQEFGIAHQIIQRKVRSHHLLPEYRSSALTMKQKAQHKFGSSKVPELHFQVEVFLPNTIQLDNPSFLPLNLIVLQQNHTSNQIKNVERKAWINSIKLAIDTFTIVKNHGASLEAGFSQATNSATSFPSKFVGSSSVCQDLHLEKATQDINLFPLELVVSDDPIDLGSILQLVLHSDGLSMRGIRLQQALPITPSLDVYNIRYLNWLKVELSLTMANEKFNLDTRIPVKILAAE</sequence>
<protein>
    <recommendedName>
        <fullName evidence="3">Arrestin-like N-terminal domain-containing protein</fullName>
    </recommendedName>
</protein>